<organism evidence="2 3">
    <name type="scientific">Agaricus bisporus var. burnettii</name>
    <dbReference type="NCBI Taxonomy" id="192524"/>
    <lineage>
        <taxon>Eukaryota</taxon>
        <taxon>Fungi</taxon>
        <taxon>Dikarya</taxon>
        <taxon>Basidiomycota</taxon>
        <taxon>Agaricomycotina</taxon>
        <taxon>Agaricomycetes</taxon>
        <taxon>Agaricomycetidae</taxon>
        <taxon>Agaricales</taxon>
        <taxon>Agaricineae</taxon>
        <taxon>Agaricaceae</taxon>
        <taxon>Agaricus</taxon>
    </lineage>
</organism>
<dbReference type="EMBL" id="JABXXO010000012">
    <property type="protein sequence ID" value="KAF7762151.1"/>
    <property type="molecule type" value="Genomic_DNA"/>
</dbReference>
<sequence length="287" mass="32600">MQKCPTLARLARPPLYSNVHFCSPGPGSPNDLFMHKIGPGVLDPTHPATKTPIRAFPSIRTECFRLSAFPSALLIPHPDTIGTPGRPSIDTWANRLSRAAQLQDSGVETQGPFDLSRVVAPSILLPHPRKSIPMLLYFSISKAKTHKHAAKRRKLRTRFKEAINLVVTRGAQGTKDELGVPQLEFNDEEVRENGDRWILPDWVYICYPEASLYLMRYPQLVPLLRSSLHKIWIHGTSLEKRWAEDEMRKQAGLPPLAFQKQPTHRKSQPPRTPRQNFESKRYPSTAR</sequence>
<evidence type="ECO:0000313" key="2">
    <source>
        <dbReference type="EMBL" id="KAF7762151.1"/>
    </source>
</evidence>
<gene>
    <name evidence="2" type="ORF">Agabi119p4_8744</name>
</gene>
<name>A0A8H7C4C9_AGABI</name>
<reference evidence="2 3" key="1">
    <citation type="journal article" name="Sci. Rep.">
        <title>Telomere-to-telomere assembled and centromere annotated genomes of the two main subspecies of the button mushroom Agaricus bisporus reveal especially polymorphic chromosome ends.</title>
        <authorList>
            <person name="Sonnenberg A.S.M."/>
            <person name="Sedaghat-Telgerd N."/>
            <person name="Lavrijssen B."/>
            <person name="Ohm R.A."/>
            <person name="Hendrickx P.M."/>
            <person name="Scholtmeijer K."/>
            <person name="Baars J.J.P."/>
            <person name="van Peer A."/>
        </authorList>
    </citation>
    <scope>NUCLEOTIDE SEQUENCE [LARGE SCALE GENOMIC DNA]</scope>
    <source>
        <strain evidence="2 3">H119_p4</strain>
    </source>
</reference>
<evidence type="ECO:0000256" key="1">
    <source>
        <dbReference type="SAM" id="MobiDB-lite"/>
    </source>
</evidence>
<accession>A0A8H7C4C9</accession>
<protein>
    <submittedName>
        <fullName evidence="2">Uncharacterized protein</fullName>
    </submittedName>
</protein>
<feature type="region of interest" description="Disordered" evidence="1">
    <location>
        <begin position="253"/>
        <end position="287"/>
    </location>
</feature>
<evidence type="ECO:0000313" key="3">
    <source>
        <dbReference type="Proteomes" id="UP000629468"/>
    </source>
</evidence>
<dbReference type="Proteomes" id="UP000629468">
    <property type="component" value="Unassembled WGS sequence"/>
</dbReference>
<proteinExistence type="predicted"/>
<dbReference type="AlphaFoldDB" id="A0A8H7C4C9"/>
<comment type="caution">
    <text evidence="2">The sequence shown here is derived from an EMBL/GenBank/DDBJ whole genome shotgun (WGS) entry which is preliminary data.</text>
</comment>